<reference evidence="2" key="1">
    <citation type="journal article" date="2014" name="Int. J. Syst. Evol. Microbiol.">
        <title>Complete genome sequence of Corynebacterium casei LMG S-19264T (=DSM 44701T), isolated from a smear-ripened cheese.</title>
        <authorList>
            <consortium name="US DOE Joint Genome Institute (JGI-PGF)"/>
            <person name="Walter F."/>
            <person name="Albersmeier A."/>
            <person name="Kalinowski J."/>
            <person name="Ruckert C."/>
        </authorList>
    </citation>
    <scope>NUCLEOTIDE SEQUENCE</scope>
    <source>
        <strain evidence="2">CCM 7684</strain>
    </source>
</reference>
<dbReference type="Proteomes" id="UP000602745">
    <property type="component" value="Unassembled WGS sequence"/>
</dbReference>
<feature type="region of interest" description="Disordered" evidence="1">
    <location>
        <begin position="56"/>
        <end position="120"/>
    </location>
</feature>
<organism evidence="2 3">
    <name type="scientific">Agaricicola taiwanensis</name>
    <dbReference type="NCBI Taxonomy" id="591372"/>
    <lineage>
        <taxon>Bacteria</taxon>
        <taxon>Pseudomonadati</taxon>
        <taxon>Pseudomonadota</taxon>
        <taxon>Alphaproteobacteria</taxon>
        <taxon>Rhodobacterales</taxon>
        <taxon>Paracoccaceae</taxon>
        <taxon>Agaricicola</taxon>
    </lineage>
</organism>
<protein>
    <submittedName>
        <fullName evidence="2">Uncharacterized protein</fullName>
    </submittedName>
</protein>
<evidence type="ECO:0000313" key="3">
    <source>
        <dbReference type="Proteomes" id="UP000602745"/>
    </source>
</evidence>
<accession>A0A8J2YMI4</accession>
<evidence type="ECO:0000256" key="1">
    <source>
        <dbReference type="SAM" id="MobiDB-lite"/>
    </source>
</evidence>
<keyword evidence="3" id="KW-1185">Reference proteome</keyword>
<feature type="compositionally biased region" description="Basic and acidic residues" evidence="1">
    <location>
        <begin position="72"/>
        <end position="93"/>
    </location>
</feature>
<comment type="caution">
    <text evidence="2">The sequence shown here is derived from an EMBL/GenBank/DDBJ whole genome shotgun (WGS) entry which is preliminary data.</text>
</comment>
<reference evidence="2" key="2">
    <citation type="submission" date="2020-09" db="EMBL/GenBank/DDBJ databases">
        <authorList>
            <person name="Sun Q."/>
            <person name="Sedlacek I."/>
        </authorList>
    </citation>
    <scope>NUCLEOTIDE SEQUENCE</scope>
    <source>
        <strain evidence="2">CCM 7684</strain>
    </source>
</reference>
<feature type="compositionally biased region" description="Low complexity" evidence="1">
    <location>
        <begin position="56"/>
        <end position="71"/>
    </location>
</feature>
<gene>
    <name evidence="2" type="ORF">GCM10007276_32130</name>
</gene>
<evidence type="ECO:0000313" key="2">
    <source>
        <dbReference type="EMBL" id="GGE52665.1"/>
    </source>
</evidence>
<proteinExistence type="predicted"/>
<dbReference type="AlphaFoldDB" id="A0A8J2YMI4"/>
<sequence>MDHDIGDDEVAELQEGGQHAAIVVALGAAAFLLKEEFHGAAQFLVRRQRLDAHGQELAGEAQAAADAMKAGLGHDEGNEGGKGKDGGERRDPGARGNQDDSSEVRKESTFSGATSLAMKL</sequence>
<dbReference type="EMBL" id="BMCP01000005">
    <property type="protein sequence ID" value="GGE52665.1"/>
    <property type="molecule type" value="Genomic_DNA"/>
</dbReference>
<name>A0A8J2YMI4_9RHOB</name>